<dbReference type="RefSeq" id="WP_379996336.1">
    <property type="nucleotide sequence ID" value="NZ_JBHSGN010000071.1"/>
</dbReference>
<accession>A0ABV9KW44</accession>
<dbReference type="PANTHER" id="PTHR31302:SF0">
    <property type="entry name" value="TRANSMEMBRANE PROTEIN WITH METALLOPHOSPHOESTERASE DOMAIN"/>
    <property type="match status" value="1"/>
</dbReference>
<dbReference type="Gene3D" id="3.60.21.10">
    <property type="match status" value="1"/>
</dbReference>
<dbReference type="EMBL" id="JBHSGN010000071">
    <property type="protein sequence ID" value="MFC4674237.1"/>
    <property type="molecule type" value="Genomic_DNA"/>
</dbReference>
<feature type="transmembrane region" description="Helical" evidence="1">
    <location>
        <begin position="30"/>
        <end position="49"/>
    </location>
</feature>
<dbReference type="Proteomes" id="UP001596023">
    <property type="component" value="Unassembled WGS sequence"/>
</dbReference>
<keyword evidence="1" id="KW-0472">Membrane</keyword>
<gene>
    <name evidence="3" type="ORF">ACFO6W_11060</name>
</gene>
<organism evidence="3 4">
    <name type="scientific">Dysgonomonas termitidis</name>
    <dbReference type="NCBI Taxonomy" id="1516126"/>
    <lineage>
        <taxon>Bacteria</taxon>
        <taxon>Pseudomonadati</taxon>
        <taxon>Bacteroidota</taxon>
        <taxon>Bacteroidia</taxon>
        <taxon>Bacteroidales</taxon>
        <taxon>Dysgonomonadaceae</taxon>
        <taxon>Dysgonomonas</taxon>
    </lineage>
</organism>
<keyword evidence="4" id="KW-1185">Reference proteome</keyword>
<protein>
    <submittedName>
        <fullName evidence="3">Metallophosphoesterase</fullName>
    </submittedName>
</protein>
<keyword evidence="1" id="KW-0812">Transmembrane</keyword>
<feature type="domain" description="Calcineurin-like phosphoesterase" evidence="2">
    <location>
        <begin position="76"/>
        <end position="238"/>
    </location>
</feature>
<dbReference type="InterPro" id="IPR004843">
    <property type="entry name" value="Calcineurin-like_PHP"/>
</dbReference>
<evidence type="ECO:0000313" key="4">
    <source>
        <dbReference type="Proteomes" id="UP001596023"/>
    </source>
</evidence>
<keyword evidence="1" id="KW-1133">Transmembrane helix</keyword>
<dbReference type="Pfam" id="PF00149">
    <property type="entry name" value="Metallophos"/>
    <property type="match status" value="1"/>
</dbReference>
<evidence type="ECO:0000259" key="2">
    <source>
        <dbReference type="Pfam" id="PF00149"/>
    </source>
</evidence>
<dbReference type="InterPro" id="IPR029052">
    <property type="entry name" value="Metallo-depent_PP-like"/>
</dbReference>
<dbReference type="CDD" id="cd07385">
    <property type="entry name" value="MPP_YkuE_C"/>
    <property type="match status" value="1"/>
</dbReference>
<dbReference type="PANTHER" id="PTHR31302">
    <property type="entry name" value="TRANSMEMBRANE PROTEIN WITH METALLOPHOSPHOESTERASE DOMAIN-RELATED"/>
    <property type="match status" value="1"/>
</dbReference>
<comment type="caution">
    <text evidence="3">The sequence shown here is derived from an EMBL/GenBank/DDBJ whole genome shotgun (WGS) entry which is preliminary data.</text>
</comment>
<evidence type="ECO:0000256" key="1">
    <source>
        <dbReference type="SAM" id="Phobius"/>
    </source>
</evidence>
<dbReference type="SUPFAM" id="SSF56300">
    <property type="entry name" value="Metallo-dependent phosphatases"/>
    <property type="match status" value="1"/>
</dbReference>
<proteinExistence type="predicted"/>
<name>A0ABV9KW44_9BACT</name>
<reference evidence="4" key="1">
    <citation type="journal article" date="2019" name="Int. J. Syst. Evol. Microbiol.">
        <title>The Global Catalogue of Microorganisms (GCM) 10K type strain sequencing project: providing services to taxonomists for standard genome sequencing and annotation.</title>
        <authorList>
            <consortium name="The Broad Institute Genomics Platform"/>
            <consortium name="The Broad Institute Genome Sequencing Center for Infectious Disease"/>
            <person name="Wu L."/>
            <person name="Ma J."/>
        </authorList>
    </citation>
    <scope>NUCLEOTIDE SEQUENCE [LARGE SCALE GENOMIC DNA]</scope>
    <source>
        <strain evidence="4">CCUG 66188</strain>
    </source>
</reference>
<dbReference type="InterPro" id="IPR051158">
    <property type="entry name" value="Metallophosphoesterase_sf"/>
</dbReference>
<evidence type="ECO:0000313" key="3">
    <source>
        <dbReference type="EMBL" id="MFC4674237.1"/>
    </source>
</evidence>
<sequence>MAVKDLFGLTNRLLHFMPSDAITRYTKENWVGLGFMVGFITLLMICGYLKYQWKVRVELPVQIYKTLGDSTSVKPLRIVAISDLHLGYGIGKKEFEEWVNTINAEKPDIVLIAGDIIDNSVRPLNEGNFAESFHKIKAPLGIYACLGNHEFISGLKNSLDFYEKAGIHLLRDTAELVDNSFYVIGRDDRSNKWRKPLNALVDSLDKSKPLILLDHQPYNLEETEAYGIDLQISGHTHQGQVWPISAITNAIYEKDHGFVKKGNANIYVSSGIGIWGGKFRIGTQSEYVVIDLKTKE</sequence>